<keyword evidence="2" id="KW-0812">Transmembrane</keyword>
<dbReference type="EMBL" id="MH921574">
    <property type="protein sequence ID" value="AYQ58322.1"/>
    <property type="molecule type" value="Genomic_RNA"/>
</dbReference>
<keyword evidence="2" id="KW-0472">Membrane</keyword>
<feature type="compositionally biased region" description="Basic and acidic residues" evidence="1">
    <location>
        <begin position="1"/>
        <end position="12"/>
    </location>
</feature>
<feature type="compositionally biased region" description="Basic and acidic residues" evidence="1">
    <location>
        <begin position="55"/>
        <end position="78"/>
    </location>
</feature>
<name>A0A3G3IRD3_9VIRU</name>
<sequence>MFRRSADKKDPSRSIFNAFTKRTLPTAQVQEPATETPRPAPSYAHADKQTGPVDRNAEERDKEDNRMREEEGKNKSDPEQSITSMTIQKKKAVASEIHNGPATYTTLNDTSNYRKFWHLELDYDLIEVTNTSTNYWTPNAMSMLTILSESAKFVYDNNTVIKRHQDYLDYAVVCYYCIIFYIQILRAQQAAGKLRGFDRSFLNRFKDKFKFEELPIASILEPYISSIVSSYPEDSKYDWIVPDYAQDLLSFVRRMDQVFQPVNGGCYIQPLVPHMLRILRTAIGSTQVTAAQANPGEYFDHQDRYTTRLPNDEANITLFNVNYRVNVARDDDRNALLSACGVSHPFYADLNVLTTVAPRFRRSKFNNYPYGAIAQDNADVANPNDVTVGLEGFLNMSKSEDTDWFYELIRQATLHSRFFGKVTSLSDIPTTSGNETLVGCKLRQRQDNGRQWKADTDTSLGKRPASATVPHWYPEDWSHMYGSFYTTRASTSREEALQALSFATQSSMPITHTAQDHYGNIVGRVGDAGVFLRGPYWMNKEWTMTLYNNNGGVGKPMFKGWESMIQAKFAQEKPAGY</sequence>
<evidence type="ECO:0000313" key="3">
    <source>
        <dbReference type="EMBL" id="AYQ58322.1"/>
    </source>
</evidence>
<reference evidence="3" key="1">
    <citation type="journal article" date="2018" name="Viruses">
        <title>Identification and Molecular Characterization of a Novel Partitivirus from Trichoderma atroviride NFCF394.</title>
        <authorList>
            <person name="Chun J."/>
            <person name="Yang H.E."/>
            <person name="Kim D.H."/>
        </authorList>
    </citation>
    <scope>NUCLEOTIDE SEQUENCE</scope>
    <source>
        <strain evidence="3">NFCF394</strain>
    </source>
</reference>
<feature type="region of interest" description="Disordered" evidence="1">
    <location>
        <begin position="1"/>
        <end position="83"/>
    </location>
</feature>
<accession>A0A3G3IRD3</accession>
<evidence type="ECO:0000256" key="2">
    <source>
        <dbReference type="SAM" id="Phobius"/>
    </source>
</evidence>
<evidence type="ECO:0000256" key="1">
    <source>
        <dbReference type="SAM" id="MobiDB-lite"/>
    </source>
</evidence>
<feature type="compositionally biased region" description="Polar residues" evidence="1">
    <location>
        <begin position="23"/>
        <end position="33"/>
    </location>
</feature>
<feature type="transmembrane region" description="Helical" evidence="2">
    <location>
        <begin position="167"/>
        <end position="185"/>
    </location>
</feature>
<proteinExistence type="predicted"/>
<keyword evidence="2" id="KW-1133">Transmembrane helix</keyword>
<protein>
    <submittedName>
        <fullName evidence="3">Capsid protein</fullName>
    </submittedName>
</protein>
<organism evidence="3">
    <name type="scientific">Trichoderma atroviride partitivirus 1</name>
    <dbReference type="NCBI Taxonomy" id="2485916"/>
    <lineage>
        <taxon>Viruses</taxon>
        <taxon>Riboviria</taxon>
        <taxon>Orthornavirae</taxon>
        <taxon>Pisuviricota</taxon>
        <taxon>Duplopiviricetes</taxon>
        <taxon>Durnavirales</taxon>
        <taxon>Partitiviridae</taxon>
    </lineage>
</organism>